<keyword evidence="6 9" id="KW-1133">Transmembrane helix</keyword>
<comment type="subcellular location">
    <subcellularLocation>
        <location evidence="1 9">Cell inner membrane</location>
        <topology evidence="1 9">Multi-pass membrane protein</topology>
    </subcellularLocation>
</comment>
<comment type="function">
    <text evidence="9">Part of the tripartite ATP-independent periplasmic (TRAP) transport system.</text>
</comment>
<evidence type="ECO:0000256" key="1">
    <source>
        <dbReference type="ARBA" id="ARBA00004429"/>
    </source>
</evidence>
<keyword evidence="2 9" id="KW-0813">Transport</keyword>
<evidence type="ECO:0000256" key="7">
    <source>
        <dbReference type="ARBA" id="ARBA00023136"/>
    </source>
</evidence>
<gene>
    <name evidence="11" type="ORF">KIN_00350</name>
</gene>
<keyword evidence="7 9" id="KW-0472">Membrane</keyword>
<evidence type="ECO:0000259" key="10">
    <source>
        <dbReference type="Pfam" id="PF04290"/>
    </source>
</evidence>
<comment type="caution">
    <text evidence="11">The sequence shown here is derived from an EMBL/GenBank/DDBJ whole genome shotgun (WGS) entry which is preliminary data.</text>
</comment>
<feature type="transmembrane region" description="Helical" evidence="9">
    <location>
        <begin position="12"/>
        <end position="42"/>
    </location>
</feature>
<dbReference type="Pfam" id="PF04290">
    <property type="entry name" value="DctQ"/>
    <property type="match status" value="1"/>
</dbReference>
<feature type="domain" description="Tripartite ATP-independent periplasmic transporters DctQ component" evidence="10">
    <location>
        <begin position="33"/>
        <end position="173"/>
    </location>
</feature>
<dbReference type="PANTHER" id="PTHR35011">
    <property type="entry name" value="2,3-DIKETO-L-GULONATE TRAP TRANSPORTER SMALL PERMEASE PROTEIN YIAM"/>
    <property type="match status" value="1"/>
</dbReference>
<dbReference type="PANTHER" id="PTHR35011:SF11">
    <property type="entry name" value="TRAP TRANSPORTER SMALL PERMEASE PROTEIN"/>
    <property type="match status" value="1"/>
</dbReference>
<dbReference type="AlphaFoldDB" id="A0A6N6J9N4"/>
<accession>A0A6N6J9N4</accession>
<proteinExistence type="inferred from homology"/>
<feature type="transmembrane region" description="Helical" evidence="9">
    <location>
        <begin position="62"/>
        <end position="82"/>
    </location>
</feature>
<dbReference type="EMBL" id="BLJE01000001">
    <property type="protein sequence ID" value="GFE62961.1"/>
    <property type="molecule type" value="Genomic_DNA"/>
</dbReference>
<sequence length="195" mass="21784">MPIMLAVTRALAAVNALVLAIGRFISIGLMGFMVLVILLQVFFRYILNDALPWSEEAARFMMLWMTGLVAPSAYRWGGFVAIEMVPQMLPKRIGALLMLFLLVVAGLVLVVAVQLGWKHVNSGWLFNSSSLKIPMDLFGMKVVRVKLAWMYMSLFVGVILLLSVNVELILRTLAKFADREDELPEIKPLMAVEAE</sequence>
<dbReference type="GO" id="GO:0005886">
    <property type="term" value="C:plasma membrane"/>
    <property type="evidence" value="ECO:0007669"/>
    <property type="project" value="UniProtKB-SubCell"/>
</dbReference>
<organism evidence="11 12">
    <name type="scientific">Litoreibacter roseus</name>
    <dbReference type="NCBI Taxonomy" id="2601869"/>
    <lineage>
        <taxon>Bacteria</taxon>
        <taxon>Pseudomonadati</taxon>
        <taxon>Pseudomonadota</taxon>
        <taxon>Alphaproteobacteria</taxon>
        <taxon>Rhodobacterales</taxon>
        <taxon>Roseobacteraceae</taxon>
        <taxon>Litoreibacter</taxon>
    </lineage>
</organism>
<dbReference type="Proteomes" id="UP000436822">
    <property type="component" value="Unassembled WGS sequence"/>
</dbReference>
<feature type="transmembrane region" description="Helical" evidence="9">
    <location>
        <begin position="94"/>
        <end position="117"/>
    </location>
</feature>
<evidence type="ECO:0000256" key="2">
    <source>
        <dbReference type="ARBA" id="ARBA00022448"/>
    </source>
</evidence>
<comment type="subunit">
    <text evidence="9">The complex comprises the extracytoplasmic solute receptor protein and the two transmembrane proteins.</text>
</comment>
<protein>
    <recommendedName>
        <fullName evidence="9">TRAP transporter small permease protein</fullName>
    </recommendedName>
</protein>
<feature type="transmembrane region" description="Helical" evidence="9">
    <location>
        <begin position="148"/>
        <end position="170"/>
    </location>
</feature>
<dbReference type="InterPro" id="IPR007387">
    <property type="entry name" value="TRAP_DctQ"/>
</dbReference>
<keyword evidence="4 9" id="KW-0997">Cell inner membrane</keyword>
<reference evidence="11 12" key="1">
    <citation type="submission" date="2019-12" db="EMBL/GenBank/DDBJ databases">
        <title>Litoreibacter badius sp. nov., a novel bacteriochlorophyll a-containing bacterium in the genus Litoreibacter.</title>
        <authorList>
            <person name="Kanamuro M."/>
            <person name="Takabe Y."/>
            <person name="Mori K."/>
            <person name="Takaichi S."/>
            <person name="Hanada S."/>
        </authorList>
    </citation>
    <scope>NUCLEOTIDE SEQUENCE [LARGE SCALE GENOMIC DNA]</scope>
    <source>
        <strain evidence="11 12">K6</strain>
    </source>
</reference>
<evidence type="ECO:0000256" key="4">
    <source>
        <dbReference type="ARBA" id="ARBA00022519"/>
    </source>
</evidence>
<dbReference type="InterPro" id="IPR055348">
    <property type="entry name" value="DctQ"/>
</dbReference>
<keyword evidence="5 9" id="KW-0812">Transmembrane</keyword>
<evidence type="ECO:0000313" key="11">
    <source>
        <dbReference type="EMBL" id="GFE62961.1"/>
    </source>
</evidence>
<evidence type="ECO:0000256" key="6">
    <source>
        <dbReference type="ARBA" id="ARBA00022989"/>
    </source>
</evidence>
<dbReference type="GO" id="GO:0022857">
    <property type="term" value="F:transmembrane transporter activity"/>
    <property type="evidence" value="ECO:0007669"/>
    <property type="project" value="UniProtKB-UniRule"/>
</dbReference>
<evidence type="ECO:0000256" key="9">
    <source>
        <dbReference type="RuleBase" id="RU369079"/>
    </source>
</evidence>
<evidence type="ECO:0000313" key="12">
    <source>
        <dbReference type="Proteomes" id="UP000436822"/>
    </source>
</evidence>
<keyword evidence="3" id="KW-1003">Cell membrane</keyword>
<evidence type="ECO:0000256" key="5">
    <source>
        <dbReference type="ARBA" id="ARBA00022692"/>
    </source>
</evidence>
<keyword evidence="12" id="KW-1185">Reference proteome</keyword>
<dbReference type="GO" id="GO:0015740">
    <property type="term" value="P:C4-dicarboxylate transport"/>
    <property type="evidence" value="ECO:0007669"/>
    <property type="project" value="TreeGrafter"/>
</dbReference>
<evidence type="ECO:0000256" key="3">
    <source>
        <dbReference type="ARBA" id="ARBA00022475"/>
    </source>
</evidence>
<comment type="similarity">
    <text evidence="8 9">Belongs to the TRAP transporter small permease family.</text>
</comment>
<name>A0A6N6J9N4_9RHOB</name>
<evidence type="ECO:0000256" key="8">
    <source>
        <dbReference type="ARBA" id="ARBA00038436"/>
    </source>
</evidence>